<feature type="domain" description="N-acetyltransferase" evidence="1">
    <location>
        <begin position="3"/>
        <end position="167"/>
    </location>
</feature>
<dbReference type="GO" id="GO:0016747">
    <property type="term" value="F:acyltransferase activity, transferring groups other than amino-acyl groups"/>
    <property type="evidence" value="ECO:0007669"/>
    <property type="project" value="InterPro"/>
</dbReference>
<dbReference type="RefSeq" id="WP_127192770.1">
    <property type="nucleotide sequence ID" value="NZ_RZNY01000011.1"/>
</dbReference>
<dbReference type="InterPro" id="IPR000182">
    <property type="entry name" value="GNAT_dom"/>
</dbReference>
<comment type="caution">
    <text evidence="2">The sequence shown here is derived from an EMBL/GenBank/DDBJ whole genome shotgun (WGS) entry which is preliminary data.</text>
</comment>
<dbReference type="SUPFAM" id="SSF55729">
    <property type="entry name" value="Acyl-CoA N-acyltransferases (Nat)"/>
    <property type="match status" value="1"/>
</dbReference>
<reference evidence="2 3" key="1">
    <citation type="submission" date="2018-12" db="EMBL/GenBank/DDBJ databases">
        <authorList>
            <person name="Sun L."/>
            <person name="Chen Z."/>
        </authorList>
    </citation>
    <scope>NUCLEOTIDE SEQUENCE [LARGE SCALE GENOMIC DNA]</scope>
    <source>
        <strain evidence="2 3">DSM 15890</strain>
    </source>
</reference>
<keyword evidence="2" id="KW-0808">Transferase</keyword>
<dbReference type="OrthoDB" id="9799321at2"/>
<dbReference type="Gene3D" id="3.40.630.30">
    <property type="match status" value="1"/>
</dbReference>
<accession>A0A3S1DID1</accession>
<dbReference type="PANTHER" id="PTHR43415">
    <property type="entry name" value="SPERMIDINE N(1)-ACETYLTRANSFERASE"/>
    <property type="match status" value="1"/>
</dbReference>
<dbReference type="InterPro" id="IPR016181">
    <property type="entry name" value="Acyl_CoA_acyltransferase"/>
</dbReference>
<name>A0A3S1DID1_9BACL</name>
<dbReference type="Pfam" id="PF13302">
    <property type="entry name" value="Acetyltransf_3"/>
    <property type="match status" value="1"/>
</dbReference>
<dbReference type="AlphaFoldDB" id="A0A3S1DID1"/>
<evidence type="ECO:0000313" key="3">
    <source>
        <dbReference type="Proteomes" id="UP000279446"/>
    </source>
</evidence>
<dbReference type="EMBL" id="RZNY01000011">
    <property type="protein sequence ID" value="RUT45496.1"/>
    <property type="molecule type" value="Genomic_DNA"/>
</dbReference>
<dbReference type="PROSITE" id="PS51186">
    <property type="entry name" value="GNAT"/>
    <property type="match status" value="1"/>
</dbReference>
<proteinExistence type="predicted"/>
<keyword evidence="3" id="KW-1185">Reference proteome</keyword>
<protein>
    <submittedName>
        <fullName evidence="2">N-acetyltransferase</fullName>
    </submittedName>
</protein>
<organism evidence="2 3">
    <name type="scientific">Paenibacillus anaericanus</name>
    <dbReference type="NCBI Taxonomy" id="170367"/>
    <lineage>
        <taxon>Bacteria</taxon>
        <taxon>Bacillati</taxon>
        <taxon>Bacillota</taxon>
        <taxon>Bacilli</taxon>
        <taxon>Bacillales</taxon>
        <taxon>Paenibacillaceae</taxon>
        <taxon>Paenibacillus</taxon>
    </lineage>
</organism>
<sequence>MTISLQPYVDETVDLIAFLTGQVWPFHGTATITETTAREQIENGRYDSGTEHKTFWIIKDDSDKVGLLRVYDLEDPTPLFDIRIGERHSGQGYGLQAVKKLVEYIFTNYDDKIRIEGNTRADNFAMRKTFHNAGFVKEAVHRQSWPSEDGRIHDSIGYAILRGDWMEGTTTQIDWTDFPY</sequence>
<evidence type="ECO:0000313" key="2">
    <source>
        <dbReference type="EMBL" id="RUT45496.1"/>
    </source>
</evidence>
<dbReference type="PANTHER" id="PTHR43415:SF3">
    <property type="entry name" value="GNAT-FAMILY ACETYLTRANSFERASE"/>
    <property type="match status" value="1"/>
</dbReference>
<evidence type="ECO:0000259" key="1">
    <source>
        <dbReference type="PROSITE" id="PS51186"/>
    </source>
</evidence>
<dbReference type="Proteomes" id="UP000279446">
    <property type="component" value="Unassembled WGS sequence"/>
</dbReference>
<gene>
    <name evidence="2" type="ORF">EJP82_14455</name>
</gene>